<dbReference type="Proteomes" id="UP001214628">
    <property type="component" value="Chromosome 1"/>
</dbReference>
<feature type="compositionally biased region" description="Gly residues" evidence="16">
    <location>
        <begin position="163"/>
        <end position="182"/>
    </location>
</feature>
<dbReference type="CDD" id="cd14368">
    <property type="entry name" value="CUE_DEF1_like"/>
    <property type="match status" value="1"/>
</dbReference>
<evidence type="ECO:0000256" key="9">
    <source>
        <dbReference type="ARBA" id="ARBA00022763"/>
    </source>
</evidence>
<feature type="compositionally biased region" description="Polar residues" evidence="16">
    <location>
        <begin position="514"/>
        <end position="532"/>
    </location>
</feature>
<feature type="compositionally biased region" description="Polar residues" evidence="16">
    <location>
        <begin position="252"/>
        <end position="261"/>
    </location>
</feature>
<dbReference type="GO" id="GO:0003677">
    <property type="term" value="F:DNA binding"/>
    <property type="evidence" value="ECO:0007669"/>
    <property type="project" value="UniProtKB-KW"/>
</dbReference>
<dbReference type="EMBL" id="CP118375">
    <property type="protein sequence ID" value="WFD41963.1"/>
    <property type="molecule type" value="Genomic_DNA"/>
</dbReference>
<dbReference type="PANTHER" id="PTHR16308">
    <property type="entry name" value="UBIQUITIN ASSOCIATED PROTEIN 2-LIKE/LINGERER"/>
    <property type="match status" value="1"/>
</dbReference>
<dbReference type="PROSITE" id="PS51140">
    <property type="entry name" value="CUE"/>
    <property type="match status" value="1"/>
</dbReference>
<evidence type="ECO:0000256" key="11">
    <source>
        <dbReference type="ARBA" id="ARBA00022843"/>
    </source>
</evidence>
<evidence type="ECO:0000256" key="5">
    <source>
        <dbReference type="ARBA" id="ARBA00020536"/>
    </source>
</evidence>
<keyword evidence="8" id="KW-0597">Phosphoprotein</keyword>
<dbReference type="InterPro" id="IPR051833">
    <property type="entry name" value="TC-DDR_regulator"/>
</dbReference>
<evidence type="ECO:0000256" key="3">
    <source>
        <dbReference type="ARBA" id="ARBA00004574"/>
    </source>
</evidence>
<evidence type="ECO:0000256" key="1">
    <source>
        <dbReference type="ARBA" id="ARBA00004123"/>
    </source>
</evidence>
<keyword evidence="13" id="KW-0238">DNA-binding</keyword>
<feature type="region of interest" description="Disordered" evidence="16">
    <location>
        <begin position="1"/>
        <end position="38"/>
    </location>
</feature>
<feature type="compositionally biased region" description="Polar residues" evidence="16">
    <location>
        <begin position="369"/>
        <end position="381"/>
    </location>
</feature>
<evidence type="ECO:0000256" key="8">
    <source>
        <dbReference type="ARBA" id="ARBA00022553"/>
    </source>
</evidence>
<accession>A0AAF0FBL3</accession>
<comment type="similarity">
    <text evidence="4">Belongs to the DEF1 family.</text>
</comment>
<feature type="compositionally biased region" description="Low complexity" evidence="16">
    <location>
        <begin position="737"/>
        <end position="747"/>
    </location>
</feature>
<keyword evidence="12" id="KW-0779">Telomere</keyword>
<feature type="region of interest" description="Disordered" evidence="16">
    <location>
        <begin position="425"/>
        <end position="484"/>
    </location>
</feature>
<evidence type="ECO:0000256" key="13">
    <source>
        <dbReference type="ARBA" id="ARBA00023125"/>
    </source>
</evidence>
<feature type="domain" description="CUE" evidence="17">
    <location>
        <begin position="43"/>
        <end position="86"/>
    </location>
</feature>
<sequence>MSTPQSGAASRRVPNARRRGAQRNRSAANPTDDTEQVKVLRSKYAPQLSVMQEMFPDWTDEDLLFVLQETNGDIELAVGRISEGHASQFSSVKTKKQTRKDAAATNTVMATPSASIGTPTVASGMTSAPIQSSPATDASHPRARASDRSGRGRDASTLATRAGRGGFRGVGGRGGGMTGAPRGGKPDSKPITTTSSAFPASQTTFKSAEERSSDVASSAAASNAAEKPKSGMSWAQIARPIQKVAQKLTDPVESTTNTPVPASSARETDAQVTSHTSPEPPIDAGITQNALAMDAAQHASGFSGLESDMASFNGPSTNQAAAYDPSGAQQSVSRQTRARAHQDAPVVMPGGASKLDHLGVQFGSMNFMSNDDKSSATNAEDPSSERVRFGEVDPSRDTSSATDGSFQHSNLDAFKSHHGFGSGAHHAYGLGGGSVRQQPNESLHTSSQATQHGSNPASSQVAASPHAVSSGRFTNAPASNYNNAPLDAQRNALYYGHQHGGSSVSSLRGDERSSSNAAGAPTQSGPAGQASNEGLAHPQNPGSLPQQQPTTSAAGPGMQQQPFPNVMPYYYPYYMPNQFQHYASPAGGFGQYQMYGGQPQQHPSKSDVNPTGPNLSSPYPHHGPTEGMYGTQTPPAHFQPHSGSTASYDAQGFGQRVPSSLGQGANEGFHLQGNTESDSGSLPGLSNFLSSGQNQQSGMPPQGRGNAPNAASQSSPLDYRSFDAGKSPAGGANRAASSQPMQQQQHQPQPPTQQHPSYYHQYMGNYGHQNNAAAYNGYSYGRQQQPPYWG</sequence>
<dbReference type="InterPro" id="IPR009060">
    <property type="entry name" value="UBA-like_sf"/>
</dbReference>
<proteinExistence type="inferred from homology"/>
<feature type="region of interest" description="Disordered" evidence="16">
    <location>
        <begin position="593"/>
        <end position="790"/>
    </location>
</feature>
<feature type="compositionally biased region" description="Polar residues" evidence="16">
    <location>
        <begin position="540"/>
        <end position="560"/>
    </location>
</feature>
<feature type="compositionally biased region" description="Polar residues" evidence="16">
    <location>
        <begin position="435"/>
        <end position="462"/>
    </location>
</feature>
<dbReference type="InterPro" id="IPR003892">
    <property type="entry name" value="CUE"/>
</dbReference>
<dbReference type="SUPFAM" id="SSF46934">
    <property type="entry name" value="UBA-like"/>
    <property type="match status" value="1"/>
</dbReference>
<evidence type="ECO:0000259" key="17">
    <source>
        <dbReference type="PROSITE" id="PS51140"/>
    </source>
</evidence>
<keyword evidence="9" id="KW-0227">DNA damage</keyword>
<feature type="compositionally biased region" description="Basic and acidic residues" evidence="16">
    <location>
        <begin position="383"/>
        <end position="396"/>
    </location>
</feature>
<dbReference type="Pfam" id="PF02845">
    <property type="entry name" value="CUE"/>
    <property type="match status" value="1"/>
</dbReference>
<feature type="compositionally biased region" description="Polar residues" evidence="16">
    <location>
        <begin position="190"/>
        <end position="206"/>
    </location>
</feature>
<evidence type="ECO:0000256" key="2">
    <source>
        <dbReference type="ARBA" id="ARBA00004496"/>
    </source>
</evidence>
<feature type="region of interest" description="Disordered" evidence="16">
    <location>
        <begin position="82"/>
        <end position="284"/>
    </location>
</feature>
<protein>
    <recommendedName>
        <fullName evidence="5">RNA polymerase II degradation factor 1</fullName>
    </recommendedName>
</protein>
<feature type="compositionally biased region" description="Polar residues" evidence="16">
    <location>
        <begin position="104"/>
        <end position="136"/>
    </location>
</feature>
<evidence type="ECO:0000256" key="6">
    <source>
        <dbReference type="ARBA" id="ARBA00022454"/>
    </source>
</evidence>
<feature type="compositionally biased region" description="Low complexity" evidence="16">
    <location>
        <begin position="214"/>
        <end position="225"/>
    </location>
</feature>
<evidence type="ECO:0000256" key="7">
    <source>
        <dbReference type="ARBA" id="ARBA00022490"/>
    </source>
</evidence>
<feature type="region of interest" description="Disordered" evidence="16">
    <location>
        <begin position="306"/>
        <end position="352"/>
    </location>
</feature>
<organism evidence="18 19">
    <name type="scientific">Malassezia psittaci</name>
    <dbReference type="NCBI Taxonomy" id="1821823"/>
    <lineage>
        <taxon>Eukaryota</taxon>
        <taxon>Fungi</taxon>
        <taxon>Dikarya</taxon>
        <taxon>Basidiomycota</taxon>
        <taxon>Ustilaginomycotina</taxon>
        <taxon>Malasseziomycetes</taxon>
        <taxon>Malasseziales</taxon>
        <taxon>Malasseziaceae</taxon>
        <taxon>Malassezia</taxon>
    </lineage>
</organism>
<feature type="compositionally biased region" description="Polar residues" evidence="16">
    <location>
        <begin position="687"/>
        <end position="699"/>
    </location>
</feature>
<keyword evidence="19" id="KW-1185">Reference proteome</keyword>
<keyword evidence="11" id="KW-0832">Ubl conjugation</keyword>
<evidence type="ECO:0000313" key="18">
    <source>
        <dbReference type="EMBL" id="WFD41963.1"/>
    </source>
</evidence>
<evidence type="ECO:0000256" key="15">
    <source>
        <dbReference type="ARBA" id="ARBA00023242"/>
    </source>
</evidence>
<keyword evidence="7" id="KW-0963">Cytoplasm</keyword>
<evidence type="ECO:0000313" key="19">
    <source>
        <dbReference type="Proteomes" id="UP001214628"/>
    </source>
</evidence>
<gene>
    <name evidence="18" type="primary">DEF1</name>
    <name evidence="18" type="ORF">MPSI1_000601</name>
</gene>
<feature type="compositionally biased region" description="Polar residues" evidence="16">
    <location>
        <begin position="602"/>
        <end position="617"/>
    </location>
</feature>
<feature type="compositionally biased region" description="Basic and acidic residues" evidence="16">
    <location>
        <begin position="144"/>
        <end position="154"/>
    </location>
</feature>
<dbReference type="GO" id="GO:0043130">
    <property type="term" value="F:ubiquitin binding"/>
    <property type="evidence" value="ECO:0007669"/>
    <property type="project" value="InterPro"/>
</dbReference>
<dbReference type="PANTHER" id="PTHR16308:SF13">
    <property type="entry name" value="PROTEIN LINGERER"/>
    <property type="match status" value="1"/>
</dbReference>
<feature type="compositionally biased region" description="Polar residues" evidence="16">
    <location>
        <begin position="471"/>
        <end position="483"/>
    </location>
</feature>
<feature type="region of interest" description="Disordered" evidence="16">
    <location>
        <begin position="496"/>
        <end position="560"/>
    </location>
</feature>
<feature type="compositionally biased region" description="Polar residues" evidence="16">
    <location>
        <begin position="781"/>
        <end position="790"/>
    </location>
</feature>
<dbReference type="AlphaFoldDB" id="A0AAF0FBL3"/>
<keyword evidence="6" id="KW-0158">Chromosome</keyword>
<keyword evidence="10" id="KW-0833">Ubl conjugation pathway</keyword>
<keyword evidence="14" id="KW-0234">DNA repair</keyword>
<dbReference type="GO" id="GO:0005634">
    <property type="term" value="C:nucleus"/>
    <property type="evidence" value="ECO:0007669"/>
    <property type="project" value="UniProtKB-SubCell"/>
</dbReference>
<reference evidence="18" key="1">
    <citation type="submission" date="2023-02" db="EMBL/GenBank/DDBJ databases">
        <title>Mating type loci evolution in Malassezia.</title>
        <authorList>
            <person name="Coelho M.A."/>
        </authorList>
    </citation>
    <scope>NUCLEOTIDE SEQUENCE</scope>
    <source>
        <strain evidence="18">CBS 14136</strain>
    </source>
</reference>
<evidence type="ECO:0000256" key="4">
    <source>
        <dbReference type="ARBA" id="ARBA00005491"/>
    </source>
</evidence>
<dbReference type="GO" id="GO:0000781">
    <property type="term" value="C:chromosome, telomeric region"/>
    <property type="evidence" value="ECO:0007669"/>
    <property type="project" value="UniProtKB-SubCell"/>
</dbReference>
<evidence type="ECO:0000256" key="16">
    <source>
        <dbReference type="SAM" id="MobiDB-lite"/>
    </source>
</evidence>
<dbReference type="InterPro" id="IPR041803">
    <property type="entry name" value="DEF1_CUE"/>
</dbReference>
<comment type="subcellular location">
    <subcellularLocation>
        <location evidence="3">Chromosome</location>
        <location evidence="3">Telomere</location>
    </subcellularLocation>
    <subcellularLocation>
        <location evidence="2">Cytoplasm</location>
    </subcellularLocation>
    <subcellularLocation>
        <location evidence="1">Nucleus</location>
    </subcellularLocation>
</comment>
<evidence type="ECO:0000256" key="10">
    <source>
        <dbReference type="ARBA" id="ARBA00022786"/>
    </source>
</evidence>
<dbReference type="GO" id="GO:0005737">
    <property type="term" value="C:cytoplasm"/>
    <property type="evidence" value="ECO:0007669"/>
    <property type="project" value="UniProtKB-SubCell"/>
</dbReference>
<evidence type="ECO:0000256" key="12">
    <source>
        <dbReference type="ARBA" id="ARBA00022895"/>
    </source>
</evidence>
<evidence type="ECO:0000256" key="14">
    <source>
        <dbReference type="ARBA" id="ARBA00023204"/>
    </source>
</evidence>
<feature type="region of interest" description="Disordered" evidence="16">
    <location>
        <begin position="369"/>
        <end position="410"/>
    </location>
</feature>
<name>A0AAF0FBL3_9BASI</name>
<feature type="compositionally biased region" description="Polar residues" evidence="16">
    <location>
        <begin position="397"/>
        <end position="410"/>
    </location>
</feature>
<dbReference type="GO" id="GO:0006281">
    <property type="term" value="P:DNA repair"/>
    <property type="evidence" value="ECO:0007669"/>
    <property type="project" value="UniProtKB-KW"/>
</dbReference>
<keyword evidence="15" id="KW-0539">Nucleus</keyword>